<dbReference type="AlphaFoldDB" id="A0A6M3M9U6"/>
<gene>
    <name evidence="1" type="ORF">MM171A00514_0007</name>
    <name evidence="2" type="ORF">MM171B00956_0008</name>
</gene>
<evidence type="ECO:0000313" key="2">
    <source>
        <dbReference type="EMBL" id="QJB02990.1"/>
    </source>
</evidence>
<name>A0A6M3M9U6_9ZZZZ</name>
<organism evidence="2">
    <name type="scientific">viral metagenome</name>
    <dbReference type="NCBI Taxonomy" id="1070528"/>
    <lineage>
        <taxon>unclassified sequences</taxon>
        <taxon>metagenomes</taxon>
        <taxon>organismal metagenomes</taxon>
    </lineage>
</organism>
<evidence type="ECO:0000313" key="1">
    <source>
        <dbReference type="EMBL" id="QJB00371.1"/>
    </source>
</evidence>
<protein>
    <submittedName>
        <fullName evidence="2">Uncharacterized protein</fullName>
    </submittedName>
</protein>
<proteinExistence type="predicted"/>
<dbReference type="EMBL" id="MT143691">
    <property type="protein sequence ID" value="QJB00371.1"/>
    <property type="molecule type" value="Genomic_DNA"/>
</dbReference>
<reference evidence="2" key="1">
    <citation type="submission" date="2020-03" db="EMBL/GenBank/DDBJ databases">
        <title>The deep terrestrial virosphere.</title>
        <authorList>
            <person name="Holmfeldt K."/>
            <person name="Nilsson E."/>
            <person name="Simone D."/>
            <person name="Lopez-Fernandez M."/>
            <person name="Wu X."/>
            <person name="de Brujin I."/>
            <person name="Lundin D."/>
            <person name="Andersson A."/>
            <person name="Bertilsson S."/>
            <person name="Dopson M."/>
        </authorList>
    </citation>
    <scope>NUCLEOTIDE SEQUENCE</scope>
    <source>
        <strain evidence="1">MM171A00514</strain>
        <strain evidence="2">MM171B00956</strain>
    </source>
</reference>
<sequence length="78" mass="9334">MSFEDMTKKEILEDYTTVTNRIIQHIKKWPKKIPAWNPTEDYTGFYVIKDIDSWLDQLKIIVGFSVDTHETRSKELEK</sequence>
<dbReference type="EMBL" id="MT143819">
    <property type="protein sequence ID" value="QJB02990.1"/>
    <property type="molecule type" value="Genomic_DNA"/>
</dbReference>
<accession>A0A6M3M9U6</accession>